<feature type="coiled-coil region" evidence="2">
    <location>
        <begin position="837"/>
        <end position="871"/>
    </location>
</feature>
<dbReference type="GO" id="GO:0005856">
    <property type="term" value="C:cytoskeleton"/>
    <property type="evidence" value="ECO:0007669"/>
    <property type="project" value="TreeGrafter"/>
</dbReference>
<evidence type="ECO:0000313" key="5">
    <source>
        <dbReference type="Proteomes" id="UP000326198"/>
    </source>
</evidence>
<feature type="coiled-coil region" evidence="2">
    <location>
        <begin position="742"/>
        <end position="776"/>
    </location>
</feature>
<feature type="region of interest" description="Disordered" evidence="3">
    <location>
        <begin position="647"/>
        <end position="670"/>
    </location>
</feature>
<accession>A0A5N7AZT4</accession>
<gene>
    <name evidence="4" type="ORF">BDV26DRAFT_295988</name>
</gene>
<dbReference type="Proteomes" id="UP000326198">
    <property type="component" value="Unassembled WGS sequence"/>
</dbReference>
<dbReference type="EMBL" id="ML736285">
    <property type="protein sequence ID" value="KAE8374408.1"/>
    <property type="molecule type" value="Genomic_DNA"/>
</dbReference>
<evidence type="ECO:0000256" key="3">
    <source>
        <dbReference type="SAM" id="MobiDB-lite"/>
    </source>
</evidence>
<evidence type="ECO:0000313" key="4">
    <source>
        <dbReference type="EMBL" id="KAE8374408.1"/>
    </source>
</evidence>
<name>A0A5N7AZT4_9EURO</name>
<keyword evidence="5" id="KW-1185">Reference proteome</keyword>
<evidence type="ECO:0000256" key="1">
    <source>
        <dbReference type="ARBA" id="ARBA00023054"/>
    </source>
</evidence>
<evidence type="ECO:0000256" key="2">
    <source>
        <dbReference type="SAM" id="Coils"/>
    </source>
</evidence>
<feature type="region of interest" description="Disordered" evidence="3">
    <location>
        <begin position="940"/>
        <end position="1039"/>
    </location>
</feature>
<proteinExistence type="predicted"/>
<feature type="compositionally biased region" description="Basic and acidic residues" evidence="3">
    <location>
        <begin position="1015"/>
        <end position="1034"/>
    </location>
</feature>
<dbReference type="OrthoDB" id="5332870at2759"/>
<dbReference type="PANTHER" id="PTHR32083">
    <property type="entry name" value="CILIA AND FLAGELLA-ASSOCIATED PROTEIN 58-RELATED"/>
    <property type="match status" value="1"/>
</dbReference>
<dbReference type="AlphaFoldDB" id="A0A5N7AZT4"/>
<reference evidence="4 5" key="1">
    <citation type="submission" date="2019-04" db="EMBL/GenBank/DDBJ databases">
        <title>Friends and foes A comparative genomics studyof 23 Aspergillus species from section Flavi.</title>
        <authorList>
            <consortium name="DOE Joint Genome Institute"/>
            <person name="Kjaerbolling I."/>
            <person name="Vesth T."/>
            <person name="Frisvad J.C."/>
            <person name="Nybo J.L."/>
            <person name="Theobald S."/>
            <person name="Kildgaard S."/>
            <person name="Isbrandt T."/>
            <person name="Kuo A."/>
            <person name="Sato A."/>
            <person name="Lyhne E.K."/>
            <person name="Kogle M.E."/>
            <person name="Wiebenga A."/>
            <person name="Kun R.S."/>
            <person name="Lubbers R.J."/>
            <person name="Makela M.R."/>
            <person name="Barry K."/>
            <person name="Chovatia M."/>
            <person name="Clum A."/>
            <person name="Daum C."/>
            <person name="Haridas S."/>
            <person name="He G."/>
            <person name="LaButti K."/>
            <person name="Lipzen A."/>
            <person name="Mondo S."/>
            <person name="Riley R."/>
            <person name="Salamov A."/>
            <person name="Simmons B.A."/>
            <person name="Magnuson J.K."/>
            <person name="Henrissat B."/>
            <person name="Mortensen U.H."/>
            <person name="Larsen T.O."/>
            <person name="Devries R.P."/>
            <person name="Grigoriev I.V."/>
            <person name="Machida M."/>
            <person name="Baker S.E."/>
            <person name="Andersen M.R."/>
        </authorList>
    </citation>
    <scope>NUCLEOTIDE SEQUENCE [LARGE SCALE GENOMIC DNA]</scope>
    <source>
        <strain evidence="4 5">IBT 29228</strain>
    </source>
</reference>
<protein>
    <submittedName>
        <fullName evidence="4">Uncharacterized protein</fullName>
    </submittedName>
</protein>
<feature type="compositionally biased region" description="Polar residues" evidence="3">
    <location>
        <begin position="893"/>
        <end position="911"/>
    </location>
</feature>
<dbReference type="PANTHER" id="PTHR32083:SF48">
    <property type="entry name" value="TRANS-GOLGI NETWORK-LOCALIZED SYP41-INTERACTING PROTEIN 1"/>
    <property type="match status" value="1"/>
</dbReference>
<sequence>MQDSADLVGREVERIITAPYAPSLQDLYELAQHAPTVSFHSWASHKPCQVGALVDVLVDGMSRSNFALHLIGTFTSLAAFRDSLLERYPCILDQFLQKAIENDGTEYIPICTAILSSPLPADYIPPARLAPFLKKLINTTGNSPCAERILPIYKIMTGLQSSPRILHGIPSEVMSSLQMELTKTLRNLDDHMGNLLCLATFARIASSQRVSRGDESTQQAPGWLQNIKHFFGAKRGLKTLDLVVLRVILACSTSCQSLMADQAAESIKLGIEICATVEGTQRESWLQTNSSKIAKLCEKVTRENINPDVQMLGITFLVSLLPTAALPSGLPEVALHWLLSENSTRILTAITQEYISRLAEANVLCPGQTAMCRIMDYVITALSPKYSADAVDADTIRVAQALVIGLQNVVSRSFCSTAAEATLTRLKGSIDELIESFPRRPYLPSCQNSTICYTFISESENELLHELFLLYFQASLSPGLDLKTSHLVHIDSFRAFMSKARKPMCQHSCSFSGVKPLEFRRNTSCPTIRDERPSSRDDWRAGLSETLMIGARTSHDTLMQKVEEIFHDLERRCGSIEAPLRAVEEERHKISLEAQEAKQHNDKLKLQLQKASRTINELQQGIACLETHAEEASNRIEELTVSLDAARGELEDQRRDSQEAANRDREHARTRELDLIASVAEKEEQLEQLQEDVHRQREESGQLQQMLDARSKERDVAIEQNAIFDRDMAKLRECIEENRLLLSEKDDEVARLQAAKEDIETLMETLQSKLNEEVSESDNIRTAFREAELDFKKELTTHREQFEMQLAARAAEARRPFIGTRQKEEVVSLQASMQAAASSTSKELQTKEKRIQYLEKKVQHLRDERAAKAREFSEAQQHITRLMAVMGWKPDPVNTTPSRKQMRSRSTLGPSQAAVIQQQTHSEDEYSQPHTDHILAQSFRTDTSHCGGRSPKRSRITAFPVAELPTDSHEEIEKKSRHSAYQRGGARQSRDRMILGETDQNSQPSSQASHKSNSNRRESFKDTQSDGDTNENHLQDVNLDMDLEFSKDFLFASASLSQATDEHNPQPGT</sequence>
<feature type="compositionally biased region" description="Polar residues" evidence="3">
    <location>
        <begin position="998"/>
        <end position="1012"/>
    </location>
</feature>
<organism evidence="4 5">
    <name type="scientific">Aspergillus bertholletiae</name>
    <dbReference type="NCBI Taxonomy" id="1226010"/>
    <lineage>
        <taxon>Eukaryota</taxon>
        <taxon>Fungi</taxon>
        <taxon>Dikarya</taxon>
        <taxon>Ascomycota</taxon>
        <taxon>Pezizomycotina</taxon>
        <taxon>Eurotiomycetes</taxon>
        <taxon>Eurotiomycetidae</taxon>
        <taxon>Eurotiales</taxon>
        <taxon>Aspergillaceae</taxon>
        <taxon>Aspergillus</taxon>
        <taxon>Aspergillus subgen. Circumdati</taxon>
    </lineage>
</organism>
<feature type="region of interest" description="Disordered" evidence="3">
    <location>
        <begin position="888"/>
        <end position="911"/>
    </location>
</feature>
<keyword evidence="1 2" id="KW-0175">Coiled coil</keyword>